<feature type="domain" description="NusG-like N-terminal" evidence="5">
    <location>
        <begin position="45"/>
        <end position="146"/>
    </location>
</feature>
<gene>
    <name evidence="6" type="ORF">BJF92_11250</name>
</gene>
<proteinExistence type="inferred from homology"/>
<dbReference type="Gene3D" id="3.30.70.940">
    <property type="entry name" value="NusG, N-terminal domain"/>
    <property type="match status" value="1"/>
</dbReference>
<dbReference type="GO" id="GO:0032784">
    <property type="term" value="P:regulation of DNA-templated transcription elongation"/>
    <property type="evidence" value="ECO:0007669"/>
    <property type="project" value="InterPro"/>
</dbReference>
<dbReference type="PANTHER" id="PTHR30265">
    <property type="entry name" value="RHO-INTERACTING TRANSCRIPTION TERMINATION FACTOR NUSG"/>
    <property type="match status" value="1"/>
</dbReference>
<dbReference type="AlphaFoldDB" id="A0A1Q9AMM1"/>
<keyword evidence="2 4" id="KW-0805">Transcription regulation</keyword>
<dbReference type="Gene3D" id="2.30.30.30">
    <property type="match status" value="1"/>
</dbReference>
<keyword evidence="1 4" id="KW-0889">Transcription antitermination</keyword>
<dbReference type="Pfam" id="PF02357">
    <property type="entry name" value="NusG"/>
    <property type="match status" value="1"/>
</dbReference>
<dbReference type="InterPro" id="IPR008991">
    <property type="entry name" value="Translation_prot_SH3-like_sf"/>
</dbReference>
<dbReference type="PANTHER" id="PTHR30265:SF4">
    <property type="entry name" value="KOW MOTIF FAMILY PROTEIN, EXPRESSED"/>
    <property type="match status" value="1"/>
</dbReference>
<evidence type="ECO:0000259" key="5">
    <source>
        <dbReference type="SMART" id="SM00738"/>
    </source>
</evidence>
<dbReference type="GO" id="GO:0006354">
    <property type="term" value="P:DNA-templated transcription elongation"/>
    <property type="evidence" value="ECO:0007669"/>
    <property type="project" value="InterPro"/>
</dbReference>
<evidence type="ECO:0000256" key="4">
    <source>
        <dbReference type="RuleBase" id="RU000538"/>
    </source>
</evidence>
<dbReference type="RefSeq" id="WP_075633674.1">
    <property type="nucleotide sequence ID" value="NZ_MKIO01000021.1"/>
</dbReference>
<dbReference type="InterPro" id="IPR014722">
    <property type="entry name" value="Rib_uL2_dom2"/>
</dbReference>
<dbReference type="InterPro" id="IPR006645">
    <property type="entry name" value="NGN-like_dom"/>
</dbReference>
<evidence type="ECO:0000313" key="6">
    <source>
        <dbReference type="EMBL" id="OLP56657.1"/>
    </source>
</evidence>
<name>A0A1Q9AMM1_9HYPH</name>
<comment type="function">
    <text evidence="4">Participates in transcription elongation, termination and antitermination.</text>
</comment>
<dbReference type="GO" id="GO:0031564">
    <property type="term" value="P:transcription antitermination"/>
    <property type="evidence" value="ECO:0007669"/>
    <property type="project" value="UniProtKB-KW"/>
</dbReference>
<keyword evidence="4" id="KW-0806">Transcription termination</keyword>
<dbReference type="Proteomes" id="UP000186143">
    <property type="component" value="Unassembled WGS sequence"/>
</dbReference>
<dbReference type="InterPro" id="IPR015869">
    <property type="entry name" value="Transcrpt_antiterm_NusG_bac_CS"/>
</dbReference>
<evidence type="ECO:0000313" key="7">
    <source>
        <dbReference type="Proteomes" id="UP000186143"/>
    </source>
</evidence>
<comment type="caution">
    <text evidence="6">The sequence shown here is derived from an EMBL/GenBank/DDBJ whole genome shotgun (WGS) entry which is preliminary data.</text>
</comment>
<keyword evidence="3 4" id="KW-0804">Transcription</keyword>
<accession>A0A1Q9AMM1</accession>
<dbReference type="SMART" id="SM00738">
    <property type="entry name" value="NGN"/>
    <property type="match status" value="1"/>
</dbReference>
<evidence type="ECO:0000256" key="3">
    <source>
        <dbReference type="ARBA" id="ARBA00023163"/>
    </source>
</evidence>
<dbReference type="STRING" id="1672749.BJF92_11250"/>
<dbReference type="InterPro" id="IPR001062">
    <property type="entry name" value="Transcrpt_antiterm_NusG"/>
</dbReference>
<dbReference type="OrthoDB" id="8372817at2"/>
<sequence>MMQIRRDFDAAQALSLRAEADERNRITVSHLSMASRRIVEDYPESAHWYALQVWERRELAVEKSLQDAAVIAVVPVEEGEEVIRRGRKWRTPDRPWMPGYVLVKIVWSAAAAMALRRQKHVIGIVGGLERPVRIPDKNVRDFSADISQRIEAERQRKADWSYPFRLGQLIRINCGPFLGFTGELMIMRNGKPPHGQAIIGIFGRETPVDMPLACFDVL</sequence>
<dbReference type="PROSITE" id="PS01014">
    <property type="entry name" value="NUSG"/>
    <property type="match status" value="1"/>
</dbReference>
<dbReference type="CDD" id="cd08000">
    <property type="entry name" value="NGN"/>
    <property type="match status" value="1"/>
</dbReference>
<dbReference type="SUPFAM" id="SSF50104">
    <property type="entry name" value="Translation proteins SH3-like domain"/>
    <property type="match status" value="1"/>
</dbReference>
<dbReference type="EMBL" id="MKIO01000021">
    <property type="protein sequence ID" value="OLP56657.1"/>
    <property type="molecule type" value="Genomic_DNA"/>
</dbReference>
<reference evidence="6 7" key="1">
    <citation type="submission" date="2016-09" db="EMBL/GenBank/DDBJ databases">
        <title>Rhizobium sp. nov., a novel species isolated from the rice rhizosphere.</title>
        <authorList>
            <person name="Zhao J."/>
            <person name="Zhang X."/>
        </authorList>
    </citation>
    <scope>NUCLEOTIDE SEQUENCE [LARGE SCALE GENOMIC DNA]</scope>
    <source>
        <strain evidence="6 7">MH17</strain>
    </source>
</reference>
<evidence type="ECO:0000256" key="2">
    <source>
        <dbReference type="ARBA" id="ARBA00023015"/>
    </source>
</evidence>
<dbReference type="SUPFAM" id="SSF82679">
    <property type="entry name" value="N-utilization substance G protein NusG, N-terminal domain"/>
    <property type="match status" value="1"/>
</dbReference>
<protein>
    <recommendedName>
        <fullName evidence="4">Transcription termination/antitermination protein NusG</fullName>
    </recommendedName>
</protein>
<comment type="similarity">
    <text evidence="4">Belongs to the NusG family.</text>
</comment>
<dbReference type="InterPro" id="IPR043425">
    <property type="entry name" value="NusG-like"/>
</dbReference>
<dbReference type="PRINTS" id="PR00338">
    <property type="entry name" value="NUSGTNSCPFCT"/>
</dbReference>
<dbReference type="InterPro" id="IPR036735">
    <property type="entry name" value="NGN_dom_sf"/>
</dbReference>
<evidence type="ECO:0000256" key="1">
    <source>
        <dbReference type="ARBA" id="ARBA00022814"/>
    </source>
</evidence>
<dbReference type="GO" id="GO:0006353">
    <property type="term" value="P:DNA-templated transcription termination"/>
    <property type="evidence" value="ECO:0007669"/>
    <property type="project" value="UniProtKB-KW"/>
</dbReference>
<organism evidence="6 7">
    <name type="scientific">Xaviernesmea rhizosphaerae</name>
    <dbReference type="NCBI Taxonomy" id="1672749"/>
    <lineage>
        <taxon>Bacteria</taxon>
        <taxon>Pseudomonadati</taxon>
        <taxon>Pseudomonadota</taxon>
        <taxon>Alphaproteobacteria</taxon>
        <taxon>Hyphomicrobiales</taxon>
        <taxon>Rhizobiaceae</taxon>
        <taxon>Rhizobium/Agrobacterium group</taxon>
        <taxon>Xaviernesmea</taxon>
    </lineage>
</organism>